<evidence type="ECO:0000256" key="1">
    <source>
        <dbReference type="SAM" id="MobiDB-lite"/>
    </source>
</evidence>
<feature type="compositionally biased region" description="Polar residues" evidence="1">
    <location>
        <begin position="249"/>
        <end position="258"/>
    </location>
</feature>
<reference evidence="3 4" key="1">
    <citation type="journal article" date="2020" name="ISME J.">
        <title>Uncovering the hidden diversity of litter-decomposition mechanisms in mushroom-forming fungi.</title>
        <authorList>
            <person name="Floudas D."/>
            <person name="Bentzer J."/>
            <person name="Ahren D."/>
            <person name="Johansson T."/>
            <person name="Persson P."/>
            <person name="Tunlid A."/>
        </authorList>
    </citation>
    <scope>NUCLEOTIDE SEQUENCE [LARGE SCALE GENOMIC DNA]</scope>
    <source>
        <strain evidence="3 4">CBS 101986</strain>
    </source>
</reference>
<comment type="caution">
    <text evidence="3">The sequence shown here is derived from an EMBL/GenBank/DDBJ whole genome shotgun (WGS) entry which is preliminary data.</text>
</comment>
<feature type="region of interest" description="Disordered" evidence="1">
    <location>
        <begin position="105"/>
        <end position="202"/>
    </location>
</feature>
<dbReference type="EMBL" id="JAACJJ010000005">
    <property type="protein sequence ID" value="KAF5328197.1"/>
    <property type="molecule type" value="Genomic_DNA"/>
</dbReference>
<evidence type="ECO:0000313" key="4">
    <source>
        <dbReference type="Proteomes" id="UP000567179"/>
    </source>
</evidence>
<organism evidence="3 4">
    <name type="scientific">Psilocybe cf. subviscida</name>
    <dbReference type="NCBI Taxonomy" id="2480587"/>
    <lineage>
        <taxon>Eukaryota</taxon>
        <taxon>Fungi</taxon>
        <taxon>Dikarya</taxon>
        <taxon>Basidiomycota</taxon>
        <taxon>Agaricomycotina</taxon>
        <taxon>Agaricomycetes</taxon>
        <taxon>Agaricomycetidae</taxon>
        <taxon>Agaricales</taxon>
        <taxon>Agaricineae</taxon>
        <taxon>Strophariaceae</taxon>
        <taxon>Psilocybe</taxon>
    </lineage>
</organism>
<feature type="compositionally biased region" description="Polar residues" evidence="1">
    <location>
        <begin position="174"/>
        <end position="191"/>
    </location>
</feature>
<feature type="compositionally biased region" description="Polar residues" evidence="1">
    <location>
        <begin position="25"/>
        <end position="39"/>
    </location>
</feature>
<dbReference type="AlphaFoldDB" id="A0A8H5F982"/>
<proteinExistence type="predicted"/>
<keyword evidence="2" id="KW-0472">Membrane</keyword>
<feature type="region of interest" description="Disordered" evidence="1">
    <location>
        <begin position="226"/>
        <end position="258"/>
    </location>
</feature>
<keyword evidence="2" id="KW-1133">Transmembrane helix</keyword>
<feature type="compositionally biased region" description="Low complexity" evidence="1">
    <location>
        <begin position="161"/>
        <end position="173"/>
    </location>
</feature>
<keyword evidence="2" id="KW-0812">Transmembrane</keyword>
<protein>
    <submittedName>
        <fullName evidence="3">Uncharacterized protein</fullName>
    </submittedName>
</protein>
<feature type="transmembrane region" description="Helical" evidence="2">
    <location>
        <begin position="333"/>
        <end position="355"/>
    </location>
</feature>
<sequence length="428" mass="45616">MDPRSPLSPVGGPRGVKRRVPSPEENIQQVHTVNPSQTSLPSISQLVNAFGSAPQPAMSSMQHGLASSPESGYYAHNTQVTASSYMHERDMGHFGYGIRGGSGAGSIGGGGGDSEHDEIGIIDGPPKKKRRRQALSCTGTRQGISTGLPGLPTSSNLSQVNPGGPQPGNYYPGTDSNDVSGQHSQQPSSPFGNAGGYNAMMPPPPMQMSHFELATSSQAGTRYIKSETGGATSPVRAVASLPSPRNAPRPTSSSSNAKLSLAPITSTSPYHRPIVGEGTAPFPQHDHQSMAQTHMSSPTFQAFASVSPQQSKNCHAQTLNFLGVRLRSVCRQLGPAITLMLTLIPILIFFLILPYPHQRPLSFTRHALPLILHLIMPLLNTSPARPSPLRTATPQVRVLPVLLNPNNRKILPRSPTLRPLPLVRCLTR</sequence>
<evidence type="ECO:0000313" key="3">
    <source>
        <dbReference type="EMBL" id="KAF5328197.1"/>
    </source>
</evidence>
<dbReference type="Proteomes" id="UP000567179">
    <property type="component" value="Unassembled WGS sequence"/>
</dbReference>
<accession>A0A8H5F982</accession>
<feature type="compositionally biased region" description="Polar residues" evidence="1">
    <location>
        <begin position="135"/>
        <end position="145"/>
    </location>
</feature>
<gene>
    <name evidence="3" type="ORF">D9619_013366</name>
</gene>
<evidence type="ECO:0000256" key="2">
    <source>
        <dbReference type="SAM" id="Phobius"/>
    </source>
</evidence>
<keyword evidence="4" id="KW-1185">Reference proteome</keyword>
<feature type="region of interest" description="Disordered" evidence="1">
    <location>
        <begin position="1"/>
        <end position="39"/>
    </location>
</feature>
<dbReference type="OrthoDB" id="3362851at2759"/>
<name>A0A8H5F982_9AGAR</name>